<accession>A0A7Z0VHW2</accession>
<dbReference type="AlphaFoldDB" id="A0A7Z0VHW2"/>
<protein>
    <submittedName>
        <fullName evidence="1">Uncharacterized protein</fullName>
    </submittedName>
</protein>
<organism evidence="1 2">
    <name type="scientific">Candidatus Thiodiazotropha endolucinida</name>
    <dbReference type="NCBI Taxonomy" id="1655433"/>
    <lineage>
        <taxon>Bacteria</taxon>
        <taxon>Pseudomonadati</taxon>
        <taxon>Pseudomonadota</taxon>
        <taxon>Gammaproteobacteria</taxon>
        <taxon>Chromatiales</taxon>
        <taxon>Sedimenticolaceae</taxon>
        <taxon>Candidatus Thiodiazotropha</taxon>
    </lineage>
</organism>
<sequence>MLYAIQPGRGTREPRSKLFPDRLQHPVFKPLGLRLGLAHFPTQRLHLLRQRCRTVLHLCLNLIEPTLDRRRGSRHIPLAQQTQRLSVIHTQRPLPRSHTTRRQRLSRRIHPTNHQLLIQIHPRVGSIHLIGLKQHQTPRREQRRTRNLYRISAQVRPLPHNAPLQQHRPGKSRKSAIQGLLEPPDMRRSLLDRIVPCRRPLIQWQ</sequence>
<evidence type="ECO:0000313" key="2">
    <source>
        <dbReference type="Proteomes" id="UP000094769"/>
    </source>
</evidence>
<comment type="caution">
    <text evidence="1">The sequence shown here is derived from an EMBL/GenBank/DDBJ whole genome shotgun (WGS) entry which is preliminary data.</text>
</comment>
<name>A0A7Z0VHW2_9GAMM</name>
<evidence type="ECO:0000313" key="1">
    <source>
        <dbReference type="EMBL" id="ODJ85611.1"/>
    </source>
</evidence>
<reference evidence="1 2" key="1">
    <citation type="submission" date="2016-06" db="EMBL/GenBank/DDBJ databases">
        <title>Genome sequence of endosymbiont of Candidatus Endolucinida thiodiazotropha.</title>
        <authorList>
            <person name="Poehlein A."/>
            <person name="Koenig S."/>
            <person name="Heiden S.E."/>
            <person name="Thuermer A."/>
            <person name="Voget S."/>
            <person name="Daniel R."/>
            <person name="Markert S."/>
            <person name="Gros O."/>
            <person name="Schweder T."/>
        </authorList>
    </citation>
    <scope>NUCLEOTIDE SEQUENCE [LARGE SCALE GENOMIC DNA]</scope>
    <source>
        <strain evidence="1 2">COS</strain>
    </source>
</reference>
<proteinExistence type="predicted"/>
<keyword evidence="2" id="KW-1185">Reference proteome</keyword>
<gene>
    <name evidence="1" type="ORF">CODIS_41650</name>
</gene>
<dbReference type="EMBL" id="MARB01000045">
    <property type="protein sequence ID" value="ODJ85611.1"/>
    <property type="molecule type" value="Genomic_DNA"/>
</dbReference>
<dbReference type="Proteomes" id="UP000094769">
    <property type="component" value="Unassembled WGS sequence"/>
</dbReference>